<dbReference type="InterPro" id="IPR025519">
    <property type="entry name" value="DUF4407"/>
</dbReference>
<evidence type="ECO:0000256" key="1">
    <source>
        <dbReference type="SAM" id="MobiDB-lite"/>
    </source>
</evidence>
<proteinExistence type="predicted"/>
<dbReference type="RefSeq" id="WP_380837933.1">
    <property type="nucleotide sequence ID" value="NZ_JBHSFP010000002.1"/>
</dbReference>
<gene>
    <name evidence="3" type="ORF">ACFO60_05870</name>
</gene>
<feature type="region of interest" description="Disordered" evidence="1">
    <location>
        <begin position="437"/>
        <end position="461"/>
    </location>
</feature>
<name>A0ABV9CC84_9ACTN</name>
<keyword evidence="2" id="KW-0812">Transmembrane</keyword>
<feature type="transmembrane region" description="Helical" evidence="2">
    <location>
        <begin position="56"/>
        <end position="73"/>
    </location>
</feature>
<evidence type="ECO:0000313" key="4">
    <source>
        <dbReference type="Proteomes" id="UP001596004"/>
    </source>
</evidence>
<evidence type="ECO:0000313" key="3">
    <source>
        <dbReference type="EMBL" id="MFC4530280.1"/>
    </source>
</evidence>
<reference evidence="4" key="1">
    <citation type="journal article" date="2019" name="Int. J. Syst. Evol. Microbiol.">
        <title>The Global Catalogue of Microorganisms (GCM) 10K type strain sequencing project: providing services to taxonomists for standard genome sequencing and annotation.</title>
        <authorList>
            <consortium name="The Broad Institute Genomics Platform"/>
            <consortium name="The Broad Institute Genome Sequencing Center for Infectious Disease"/>
            <person name="Wu L."/>
            <person name="Ma J."/>
        </authorList>
    </citation>
    <scope>NUCLEOTIDE SEQUENCE [LARGE SCALE GENOMIC DNA]</scope>
    <source>
        <strain evidence="4">CGMCC 4.7132</strain>
    </source>
</reference>
<comment type="caution">
    <text evidence="3">The sequence shown here is derived from an EMBL/GenBank/DDBJ whole genome shotgun (WGS) entry which is preliminary data.</text>
</comment>
<feature type="transmembrane region" description="Helical" evidence="2">
    <location>
        <begin position="93"/>
        <end position="115"/>
    </location>
</feature>
<accession>A0ABV9CC84</accession>
<evidence type="ECO:0000256" key="2">
    <source>
        <dbReference type="SAM" id="Phobius"/>
    </source>
</evidence>
<sequence length="461" mass="49671">MKQALIALSGARPDILERCPTERGKFLRLGGAVLVSGMIAGLCAFITAVGLFGANIVPAVLIAVPCGLLVLGLDRRLVSVMKTEGKSRWWYAFLRLAFAVPLSALVALALTLQVFGAEIGARAAEIERDLTAVRVSKARTDQEALYLRASVAELEVVVASRGAAPLDRDNDATFRRLAAERDRQRSLVLKYYVEWQCRLHGGPGCRKAGQGPLARQSKAAYDTARDRAGELERRLEERAWTLARSGEAAQRARLASATEQLAADEPRLHVVLRRQADQQTALEAGAGGGTLLRLRVLMDLPATGLSPNVILVLLFILVMSIESLPVAARLTRRPGDYEKVLAQASRNERSDVTRVPLLSAEAGAGTSPLYSIWSRSAEQTPRPVSSGRAPAQGTPRPPRETRRAAGPYDPVGEADVVDVVDGSLRDMALRKMASPRFAHAAAQPGGSGELHPGYDLFPDDD</sequence>
<feature type="transmembrane region" description="Helical" evidence="2">
    <location>
        <begin position="26"/>
        <end position="50"/>
    </location>
</feature>
<dbReference type="EMBL" id="JBHSFP010000002">
    <property type="protein sequence ID" value="MFC4530280.1"/>
    <property type="molecule type" value="Genomic_DNA"/>
</dbReference>
<dbReference type="Pfam" id="PF14362">
    <property type="entry name" value="DUF4407"/>
    <property type="match status" value="1"/>
</dbReference>
<keyword evidence="2" id="KW-0472">Membrane</keyword>
<dbReference type="Proteomes" id="UP001596004">
    <property type="component" value="Unassembled WGS sequence"/>
</dbReference>
<protein>
    <submittedName>
        <fullName evidence="3">DUF4407 domain-containing protein</fullName>
    </submittedName>
</protein>
<organism evidence="3 4">
    <name type="scientific">Sphaerisporangium dianthi</name>
    <dbReference type="NCBI Taxonomy" id="1436120"/>
    <lineage>
        <taxon>Bacteria</taxon>
        <taxon>Bacillati</taxon>
        <taxon>Actinomycetota</taxon>
        <taxon>Actinomycetes</taxon>
        <taxon>Streptosporangiales</taxon>
        <taxon>Streptosporangiaceae</taxon>
        <taxon>Sphaerisporangium</taxon>
    </lineage>
</organism>
<feature type="region of interest" description="Disordered" evidence="1">
    <location>
        <begin position="376"/>
        <end position="413"/>
    </location>
</feature>
<keyword evidence="4" id="KW-1185">Reference proteome</keyword>
<keyword evidence="2" id="KW-1133">Transmembrane helix</keyword>